<accession>A0A7W7M875</accession>
<keyword evidence="2" id="KW-0812">Transmembrane</keyword>
<feature type="compositionally biased region" description="Basic and acidic residues" evidence="1">
    <location>
        <begin position="197"/>
        <end position="207"/>
    </location>
</feature>
<feature type="domain" description="Excalibur calcium-binding" evidence="3">
    <location>
        <begin position="170"/>
        <end position="207"/>
    </location>
</feature>
<dbReference type="Proteomes" id="UP000546162">
    <property type="component" value="Unassembled WGS sequence"/>
</dbReference>
<evidence type="ECO:0000313" key="4">
    <source>
        <dbReference type="EMBL" id="MBB4740565.1"/>
    </source>
</evidence>
<organism evidence="4 5">
    <name type="scientific">Actinoplanes octamycinicus</name>
    <dbReference type="NCBI Taxonomy" id="135948"/>
    <lineage>
        <taxon>Bacteria</taxon>
        <taxon>Bacillati</taxon>
        <taxon>Actinomycetota</taxon>
        <taxon>Actinomycetes</taxon>
        <taxon>Micromonosporales</taxon>
        <taxon>Micromonosporaceae</taxon>
        <taxon>Actinoplanes</taxon>
    </lineage>
</organism>
<feature type="compositionally biased region" description="Low complexity" evidence="1">
    <location>
        <begin position="44"/>
        <end position="106"/>
    </location>
</feature>
<evidence type="ECO:0000256" key="2">
    <source>
        <dbReference type="SAM" id="Phobius"/>
    </source>
</evidence>
<reference evidence="4 5" key="1">
    <citation type="submission" date="2020-08" db="EMBL/GenBank/DDBJ databases">
        <title>Sequencing the genomes of 1000 actinobacteria strains.</title>
        <authorList>
            <person name="Klenk H.-P."/>
        </authorList>
    </citation>
    <scope>NUCLEOTIDE SEQUENCE [LARGE SCALE GENOMIC DNA]</scope>
    <source>
        <strain evidence="4 5">DSM 45809</strain>
    </source>
</reference>
<evidence type="ECO:0000313" key="5">
    <source>
        <dbReference type="Proteomes" id="UP000546162"/>
    </source>
</evidence>
<feature type="transmembrane region" description="Helical" evidence="2">
    <location>
        <begin position="20"/>
        <end position="38"/>
    </location>
</feature>
<evidence type="ECO:0000256" key="1">
    <source>
        <dbReference type="SAM" id="MobiDB-lite"/>
    </source>
</evidence>
<dbReference type="SMART" id="SM00894">
    <property type="entry name" value="Excalibur"/>
    <property type="match status" value="2"/>
</dbReference>
<sequence>MPYPPVGKPPSKWKPWHKVTLGVIAALGLCLCGVAVFAPDSPDTPAKPGGTAAAQQAAGNASTAPATDPVAAAPTTGAAGTSPTTKAAPAAPRTTKPSPKPTTTKPVYYANCDAVAAAGLDEIRKGQPGFRKALDRDGDGVACEADDDEPADDDTGDEGGDTGGGGTDPRFRTCAEANANGYGPYREGVDPEYAWYQDRDKDGEVCE</sequence>
<name>A0A7W7M875_9ACTN</name>
<dbReference type="Pfam" id="PF05901">
    <property type="entry name" value="Excalibur"/>
    <property type="match status" value="2"/>
</dbReference>
<gene>
    <name evidence="4" type="ORF">BJY16_004024</name>
</gene>
<dbReference type="EMBL" id="JACHNB010000001">
    <property type="protein sequence ID" value="MBB4740565.1"/>
    <property type="molecule type" value="Genomic_DNA"/>
</dbReference>
<feature type="region of interest" description="Disordered" evidence="1">
    <location>
        <begin position="41"/>
        <end position="106"/>
    </location>
</feature>
<feature type="compositionally biased region" description="Acidic residues" evidence="1">
    <location>
        <begin position="144"/>
        <end position="160"/>
    </location>
</feature>
<keyword evidence="2" id="KW-0472">Membrane</keyword>
<dbReference type="AlphaFoldDB" id="A0A7W7M875"/>
<keyword evidence="5" id="KW-1185">Reference proteome</keyword>
<dbReference type="InterPro" id="IPR008613">
    <property type="entry name" value="Excalibur_Ca-bd_domain"/>
</dbReference>
<protein>
    <recommendedName>
        <fullName evidence="3">Excalibur calcium-binding domain-containing protein</fullName>
    </recommendedName>
</protein>
<proteinExistence type="predicted"/>
<keyword evidence="2" id="KW-1133">Transmembrane helix</keyword>
<feature type="domain" description="Excalibur calcium-binding" evidence="3">
    <location>
        <begin position="108"/>
        <end position="144"/>
    </location>
</feature>
<feature type="region of interest" description="Disordered" evidence="1">
    <location>
        <begin position="130"/>
        <end position="207"/>
    </location>
</feature>
<evidence type="ECO:0000259" key="3">
    <source>
        <dbReference type="SMART" id="SM00894"/>
    </source>
</evidence>
<comment type="caution">
    <text evidence="4">The sequence shown here is derived from an EMBL/GenBank/DDBJ whole genome shotgun (WGS) entry which is preliminary data.</text>
</comment>
<dbReference type="RefSeq" id="WP_203759078.1">
    <property type="nucleotide sequence ID" value="NZ_BAABFG010000005.1"/>
</dbReference>